<dbReference type="Gene3D" id="2.20.70.10">
    <property type="match status" value="1"/>
</dbReference>
<feature type="region of interest" description="Disordered" evidence="1">
    <location>
        <begin position="527"/>
        <end position="547"/>
    </location>
</feature>
<evidence type="ECO:0000313" key="3">
    <source>
        <dbReference type="EMBL" id="CAE4620568.1"/>
    </source>
</evidence>
<dbReference type="PROSITE" id="PS50020">
    <property type="entry name" value="WW_DOMAIN_2"/>
    <property type="match status" value="2"/>
</dbReference>
<feature type="domain" description="WW" evidence="2">
    <location>
        <begin position="1"/>
        <end position="31"/>
    </location>
</feature>
<feature type="domain" description="WW" evidence="2">
    <location>
        <begin position="36"/>
        <end position="63"/>
    </location>
</feature>
<dbReference type="PROSITE" id="PS01159">
    <property type="entry name" value="WW_DOMAIN_1"/>
    <property type="match status" value="1"/>
</dbReference>
<dbReference type="InterPro" id="IPR036020">
    <property type="entry name" value="WW_dom_sf"/>
</dbReference>
<sequence length="547" mass="58324">MVQQQWVKVPGERTYFWNLATQETSWSEPAGEDVAWVVQRTAEGGMYYWNRKTDEVTWDQPFVVDTFQHKKTAGRGLRSEEGAAPTRLGWKAHQTPEGFAFRASPEVHEPLSSWPLLEDRAILAHEGGPVGKIEPSPMMVVHALKPSNPAGNMVSFADGRMMMKLPSCMGGATLVPMQGSAAKLKALTKGKTGPTVEAADHLSSRYCVKGGTVSDLSGGMLAQSGMWDINRLQELNCHFVDSSSFKRNRALNMTNLQMEAIKTLDSISASFIPGCLGDALPFSCAAEENAYFEQLSVDAAAKRMKYMRSRGLVAASIRVAAKLLSYSWTPGIVSSDWKPYMRPKTLQPWREKTGAKLPAIGLGGAAQPEVPWWQQPGAGAAPAARGPPPEMGKAKADALSAAALLQSLRSTVLDILGSDGIEDDTSLFHAGVNTIKPVTIRDNLQALAPEDVGASPDYQHALTTGFEPPAPSQEAALAKAGEKAAAGESEKGCRATATRIRSSASSFYTLMGSTAADYSTMALNIPQGGAGRGPGLSASPFTAALGP</sequence>
<dbReference type="CDD" id="cd00201">
    <property type="entry name" value="WW"/>
    <property type="match status" value="2"/>
</dbReference>
<evidence type="ECO:0000256" key="1">
    <source>
        <dbReference type="SAM" id="MobiDB-lite"/>
    </source>
</evidence>
<name>A0A7S4V2E1_9DINO</name>
<protein>
    <recommendedName>
        <fullName evidence="2">WW domain-containing protein</fullName>
    </recommendedName>
</protein>
<dbReference type="AlphaFoldDB" id="A0A7S4V2E1"/>
<dbReference type="EMBL" id="HBNR01054580">
    <property type="protein sequence ID" value="CAE4620568.1"/>
    <property type="molecule type" value="Transcribed_RNA"/>
</dbReference>
<proteinExistence type="predicted"/>
<dbReference type="SUPFAM" id="SSF51045">
    <property type="entry name" value="WW domain"/>
    <property type="match status" value="1"/>
</dbReference>
<reference evidence="3" key="1">
    <citation type="submission" date="2021-01" db="EMBL/GenBank/DDBJ databases">
        <authorList>
            <person name="Corre E."/>
            <person name="Pelletier E."/>
            <person name="Niang G."/>
            <person name="Scheremetjew M."/>
            <person name="Finn R."/>
            <person name="Kale V."/>
            <person name="Holt S."/>
            <person name="Cochrane G."/>
            <person name="Meng A."/>
            <person name="Brown T."/>
            <person name="Cohen L."/>
        </authorList>
    </citation>
    <scope>NUCLEOTIDE SEQUENCE</scope>
    <source>
        <strain evidence="3">CCMP3105</strain>
    </source>
</reference>
<gene>
    <name evidence="3" type="ORF">AMON00008_LOCUS38350</name>
</gene>
<dbReference type="InterPro" id="IPR001202">
    <property type="entry name" value="WW_dom"/>
</dbReference>
<accession>A0A7S4V2E1</accession>
<dbReference type="SMART" id="SM00456">
    <property type="entry name" value="WW"/>
    <property type="match status" value="2"/>
</dbReference>
<organism evidence="3">
    <name type="scientific">Alexandrium monilatum</name>
    <dbReference type="NCBI Taxonomy" id="311494"/>
    <lineage>
        <taxon>Eukaryota</taxon>
        <taxon>Sar</taxon>
        <taxon>Alveolata</taxon>
        <taxon>Dinophyceae</taxon>
        <taxon>Gonyaulacales</taxon>
        <taxon>Pyrocystaceae</taxon>
        <taxon>Alexandrium</taxon>
    </lineage>
</organism>
<evidence type="ECO:0000259" key="2">
    <source>
        <dbReference type="PROSITE" id="PS50020"/>
    </source>
</evidence>